<dbReference type="PANTHER" id="PTHR36930:SF1">
    <property type="entry name" value="MOSC DOMAIN-CONTAINING PROTEIN"/>
    <property type="match status" value="1"/>
</dbReference>
<evidence type="ECO:0000313" key="3">
    <source>
        <dbReference type="Proteomes" id="UP000003100"/>
    </source>
</evidence>
<dbReference type="PANTHER" id="PTHR36930">
    <property type="entry name" value="METAL-SULFUR CLUSTER BIOSYNTHESIS PROTEINS YUAD-RELATED"/>
    <property type="match status" value="1"/>
</dbReference>
<gene>
    <name evidence="2" type="ORF">RUMHYD_00604</name>
</gene>
<reference evidence="2 3" key="1">
    <citation type="submission" date="2009-01" db="EMBL/GenBank/DDBJ databases">
        <authorList>
            <person name="Fulton L."/>
            <person name="Clifton S."/>
            <person name="Fulton B."/>
            <person name="Xu J."/>
            <person name="Minx P."/>
            <person name="Pepin K.H."/>
            <person name="Johnson M."/>
            <person name="Bhonagiri V."/>
            <person name="Nash W.E."/>
            <person name="Mardis E.R."/>
            <person name="Wilson R.K."/>
        </authorList>
    </citation>
    <scope>NUCLEOTIDE SEQUENCE [LARGE SCALE GENOMIC DNA]</scope>
    <source>
        <strain evidence="3">DSM 10507 / JCM 14656 / S5a33</strain>
    </source>
</reference>
<dbReference type="HOGENOM" id="CLU_122785_0_0_9"/>
<dbReference type="PATRIC" id="fig|476272.21.peg.3611"/>
<protein>
    <recommendedName>
        <fullName evidence="1">MOSC domain-containing protein</fullName>
    </recommendedName>
</protein>
<keyword evidence="3" id="KW-1185">Reference proteome</keyword>
<dbReference type="AlphaFoldDB" id="C0CIE0"/>
<dbReference type="InterPro" id="IPR052716">
    <property type="entry name" value="MOSC_domain"/>
</dbReference>
<dbReference type="SUPFAM" id="SSF50800">
    <property type="entry name" value="PK beta-barrel domain-like"/>
    <property type="match status" value="1"/>
</dbReference>
<reference evidence="2 3" key="2">
    <citation type="submission" date="2009-02" db="EMBL/GenBank/DDBJ databases">
        <title>Draft genome sequence of Blautia hydrogenotrophica DSM 10507 (Ruminococcus hydrogenotrophicus DSM 10507).</title>
        <authorList>
            <person name="Sudarsanam P."/>
            <person name="Ley R."/>
            <person name="Guruge J."/>
            <person name="Turnbaugh P.J."/>
            <person name="Mahowald M."/>
            <person name="Liep D."/>
            <person name="Gordon J."/>
        </authorList>
    </citation>
    <scope>NUCLEOTIDE SEQUENCE [LARGE SCALE GENOMIC DNA]</scope>
    <source>
        <strain evidence="3">DSM 10507 / JCM 14656 / S5a33</strain>
    </source>
</reference>
<comment type="caution">
    <text evidence="2">The sequence shown here is derived from an EMBL/GenBank/DDBJ whole genome shotgun (WGS) entry which is preliminary data.</text>
</comment>
<dbReference type="InterPro" id="IPR005302">
    <property type="entry name" value="MoCF_Sase_C"/>
</dbReference>
<dbReference type="GeneID" id="86821838"/>
<organism evidence="2 3">
    <name type="scientific">Blautia hydrogenotrophica (strain DSM 10507 / JCM 14656 / S5a33)</name>
    <name type="common">Ruminococcus hydrogenotrophicus</name>
    <dbReference type="NCBI Taxonomy" id="476272"/>
    <lineage>
        <taxon>Bacteria</taxon>
        <taxon>Bacillati</taxon>
        <taxon>Bacillota</taxon>
        <taxon>Clostridia</taxon>
        <taxon>Lachnospirales</taxon>
        <taxon>Lachnospiraceae</taxon>
        <taxon>Blautia</taxon>
    </lineage>
</organism>
<dbReference type="RefSeq" id="WP_005945951.1">
    <property type="nucleotide sequence ID" value="NZ_CP136423.1"/>
</dbReference>
<accession>C0CIE0</accession>
<dbReference type="GO" id="GO:0003824">
    <property type="term" value="F:catalytic activity"/>
    <property type="evidence" value="ECO:0007669"/>
    <property type="project" value="InterPro"/>
</dbReference>
<dbReference type="Pfam" id="PF03473">
    <property type="entry name" value="MOSC"/>
    <property type="match status" value="1"/>
</dbReference>
<evidence type="ECO:0000259" key="1">
    <source>
        <dbReference type="Pfam" id="PF03473"/>
    </source>
</evidence>
<dbReference type="InterPro" id="IPR011037">
    <property type="entry name" value="Pyrv_Knase-like_insert_dom_sf"/>
</dbReference>
<sequence length="146" mass="16279">MGLGKISKIFIYEKKGAAPISCDACELTVEDGIKGDWHGSDLQRQISILPVEVRDFQEEGFCLKKFKENVQVEGIDFSKTSPGTFLRMGEVVLQITEVFKKCYPELCELAKSGQDCSLRRQAVFAKVARGGWLRTGDDVKINTGQK</sequence>
<dbReference type="Proteomes" id="UP000003100">
    <property type="component" value="Unassembled WGS sequence"/>
</dbReference>
<feature type="domain" description="MOSC" evidence="1">
    <location>
        <begin position="54"/>
        <end position="139"/>
    </location>
</feature>
<dbReference type="EMBL" id="ACBZ01000023">
    <property type="protein sequence ID" value="EEG50438.1"/>
    <property type="molecule type" value="Genomic_DNA"/>
</dbReference>
<dbReference type="Gene3D" id="2.40.33.20">
    <property type="entry name" value="PK beta-barrel domain-like"/>
    <property type="match status" value="1"/>
</dbReference>
<dbReference type="eggNOG" id="COG2258">
    <property type="taxonomic scope" value="Bacteria"/>
</dbReference>
<name>C0CIE0_BLAHS</name>
<proteinExistence type="predicted"/>
<dbReference type="GO" id="GO:0030170">
    <property type="term" value="F:pyridoxal phosphate binding"/>
    <property type="evidence" value="ECO:0007669"/>
    <property type="project" value="InterPro"/>
</dbReference>
<evidence type="ECO:0000313" key="2">
    <source>
        <dbReference type="EMBL" id="EEG50438.1"/>
    </source>
</evidence>
<dbReference type="GO" id="GO:0030151">
    <property type="term" value="F:molybdenum ion binding"/>
    <property type="evidence" value="ECO:0007669"/>
    <property type="project" value="InterPro"/>
</dbReference>